<comment type="caution">
    <text evidence="1">The sequence shown here is derived from an EMBL/GenBank/DDBJ whole genome shotgun (WGS) entry which is preliminary data.</text>
</comment>
<evidence type="ECO:0000313" key="2">
    <source>
        <dbReference type="Proteomes" id="UP001060085"/>
    </source>
</evidence>
<keyword evidence="2" id="KW-1185">Reference proteome</keyword>
<dbReference type="Proteomes" id="UP001060085">
    <property type="component" value="Linkage Group LG07"/>
</dbReference>
<proteinExistence type="predicted"/>
<evidence type="ECO:0000313" key="1">
    <source>
        <dbReference type="EMBL" id="KAI5652884.1"/>
    </source>
</evidence>
<protein>
    <submittedName>
        <fullName evidence="1">Uncharacterized protein</fullName>
    </submittedName>
</protein>
<organism evidence="1 2">
    <name type="scientific">Catharanthus roseus</name>
    <name type="common">Madagascar periwinkle</name>
    <name type="synonym">Vinca rosea</name>
    <dbReference type="NCBI Taxonomy" id="4058"/>
    <lineage>
        <taxon>Eukaryota</taxon>
        <taxon>Viridiplantae</taxon>
        <taxon>Streptophyta</taxon>
        <taxon>Embryophyta</taxon>
        <taxon>Tracheophyta</taxon>
        <taxon>Spermatophyta</taxon>
        <taxon>Magnoliopsida</taxon>
        <taxon>eudicotyledons</taxon>
        <taxon>Gunneridae</taxon>
        <taxon>Pentapetalae</taxon>
        <taxon>asterids</taxon>
        <taxon>lamiids</taxon>
        <taxon>Gentianales</taxon>
        <taxon>Apocynaceae</taxon>
        <taxon>Rauvolfioideae</taxon>
        <taxon>Vinceae</taxon>
        <taxon>Catharanthinae</taxon>
        <taxon>Catharanthus</taxon>
    </lineage>
</organism>
<gene>
    <name evidence="1" type="ORF">M9H77_30071</name>
</gene>
<dbReference type="EMBL" id="CM044707">
    <property type="protein sequence ID" value="KAI5652884.1"/>
    <property type="molecule type" value="Genomic_DNA"/>
</dbReference>
<accession>A0ACB9ZWK1</accession>
<sequence>MEWVLVWKKESKNNQDFRDTEGALPSLAGYGQIWASFGRGLLRTVGLGNSWLQQTRDLLQTVVLALPSVVGSRRYVVGLLPGQFSQNKDNTQISLGASSSEPIEDDDEANESDNPSDDEEDEVDAQNTIPMDAFQKEMQTAFEKLRINQEVQGMQLTEIVESTCRYADELAHQRPSIGRQEVILARLCQRFMPDQGSNGGGDTDFGPR</sequence>
<name>A0ACB9ZWK1_CATRO</name>
<reference evidence="2" key="1">
    <citation type="journal article" date="2023" name="Nat. Plants">
        <title>Single-cell RNA sequencing provides a high-resolution roadmap for understanding the multicellular compartmentation of specialized metabolism.</title>
        <authorList>
            <person name="Sun S."/>
            <person name="Shen X."/>
            <person name="Li Y."/>
            <person name="Li Y."/>
            <person name="Wang S."/>
            <person name="Li R."/>
            <person name="Zhang H."/>
            <person name="Shen G."/>
            <person name="Guo B."/>
            <person name="Wei J."/>
            <person name="Xu J."/>
            <person name="St-Pierre B."/>
            <person name="Chen S."/>
            <person name="Sun C."/>
        </authorList>
    </citation>
    <scope>NUCLEOTIDE SEQUENCE [LARGE SCALE GENOMIC DNA]</scope>
</reference>